<feature type="region of interest" description="Disordered" evidence="1">
    <location>
        <begin position="123"/>
        <end position="154"/>
    </location>
</feature>
<keyword evidence="2" id="KW-0812">Transmembrane</keyword>
<feature type="region of interest" description="Disordered" evidence="1">
    <location>
        <begin position="1"/>
        <end position="21"/>
    </location>
</feature>
<proteinExistence type="predicted"/>
<name>A0ABQ1S016_9SPHN</name>
<feature type="compositionally biased region" description="Low complexity" evidence="1">
    <location>
        <begin position="144"/>
        <end position="153"/>
    </location>
</feature>
<evidence type="ECO:0000256" key="2">
    <source>
        <dbReference type="SAM" id="Phobius"/>
    </source>
</evidence>
<dbReference type="Pfam" id="PF05036">
    <property type="entry name" value="SPOR"/>
    <property type="match status" value="1"/>
</dbReference>
<keyword evidence="2" id="KW-0472">Membrane</keyword>
<feature type="transmembrane region" description="Helical" evidence="2">
    <location>
        <begin position="50"/>
        <end position="71"/>
    </location>
</feature>
<evidence type="ECO:0000313" key="4">
    <source>
        <dbReference type="EMBL" id="GGD88348.1"/>
    </source>
</evidence>
<keyword evidence="2" id="KW-1133">Transmembrane helix</keyword>
<sequence length="231" mass="23795">MATGAGRSGDEGGDYLGGDQLTLAGEDERLPWLESGEEDEDEGGVDTGRIVGFVMFAALALVALIAGIWWFGQRAPDAEFVADGSTIEAPDAPYKVRPSTPGGKTFEGTGNLAPAVGEGKSIQGRIADNTPQPSIDVPKPGEKPAAAAATPAPSGIPVQVGAYTSREDAEAGWRSLQARTEKLNGVSHRVVQGVADMGTVYRLQAMAGNAAAASELCRGLNGDGVDCQVKR</sequence>
<dbReference type="EMBL" id="BMKL01000001">
    <property type="protein sequence ID" value="GGD88348.1"/>
    <property type="molecule type" value="Genomic_DNA"/>
</dbReference>
<evidence type="ECO:0000313" key="5">
    <source>
        <dbReference type="Proteomes" id="UP000619041"/>
    </source>
</evidence>
<dbReference type="InterPro" id="IPR036680">
    <property type="entry name" value="SPOR-like_sf"/>
</dbReference>
<evidence type="ECO:0000256" key="1">
    <source>
        <dbReference type="SAM" id="MobiDB-lite"/>
    </source>
</evidence>
<organism evidence="4 5">
    <name type="scientific">Tsuneonella deserti</name>
    <dbReference type="NCBI Taxonomy" id="2035528"/>
    <lineage>
        <taxon>Bacteria</taxon>
        <taxon>Pseudomonadati</taxon>
        <taxon>Pseudomonadota</taxon>
        <taxon>Alphaproteobacteria</taxon>
        <taxon>Sphingomonadales</taxon>
        <taxon>Erythrobacteraceae</taxon>
        <taxon>Tsuneonella</taxon>
    </lineage>
</organism>
<protein>
    <recommendedName>
        <fullName evidence="3">SPOR domain-containing protein</fullName>
    </recommendedName>
</protein>
<dbReference type="Gene3D" id="3.30.70.1070">
    <property type="entry name" value="Sporulation related repeat"/>
    <property type="match status" value="1"/>
</dbReference>
<comment type="caution">
    <text evidence="4">The sequence shown here is derived from an EMBL/GenBank/DDBJ whole genome shotgun (WGS) entry which is preliminary data.</text>
</comment>
<dbReference type="InterPro" id="IPR007730">
    <property type="entry name" value="SPOR-like_dom"/>
</dbReference>
<gene>
    <name evidence="4" type="ORF">GCM10011515_05020</name>
</gene>
<dbReference type="RefSeq" id="WP_188643691.1">
    <property type="nucleotide sequence ID" value="NZ_BMKL01000001.1"/>
</dbReference>
<keyword evidence="5" id="KW-1185">Reference proteome</keyword>
<dbReference type="Proteomes" id="UP000619041">
    <property type="component" value="Unassembled WGS sequence"/>
</dbReference>
<reference evidence="5" key="1">
    <citation type="journal article" date="2019" name="Int. J. Syst. Evol. Microbiol.">
        <title>The Global Catalogue of Microorganisms (GCM) 10K type strain sequencing project: providing services to taxonomists for standard genome sequencing and annotation.</title>
        <authorList>
            <consortium name="The Broad Institute Genomics Platform"/>
            <consortium name="The Broad Institute Genome Sequencing Center for Infectious Disease"/>
            <person name="Wu L."/>
            <person name="Ma J."/>
        </authorList>
    </citation>
    <scope>NUCLEOTIDE SEQUENCE [LARGE SCALE GENOMIC DNA]</scope>
    <source>
        <strain evidence="5">CGMCC 1.15959</strain>
    </source>
</reference>
<feature type="domain" description="SPOR" evidence="3">
    <location>
        <begin position="150"/>
        <end position="231"/>
    </location>
</feature>
<evidence type="ECO:0000259" key="3">
    <source>
        <dbReference type="PROSITE" id="PS51724"/>
    </source>
</evidence>
<accession>A0ABQ1S016</accession>
<dbReference type="PROSITE" id="PS51724">
    <property type="entry name" value="SPOR"/>
    <property type="match status" value="1"/>
</dbReference>